<dbReference type="RefSeq" id="WP_352066435.1">
    <property type="nucleotide sequence ID" value="NZ_JBEPAZ010000155.1"/>
</dbReference>
<keyword evidence="2" id="KW-1185">Reference proteome</keyword>
<dbReference type="Proteomes" id="UP001470023">
    <property type="component" value="Unassembled WGS sequence"/>
</dbReference>
<dbReference type="Gene3D" id="2.70.98.70">
    <property type="match status" value="1"/>
</dbReference>
<dbReference type="SUPFAM" id="SSF48230">
    <property type="entry name" value="Chondroitin AC/alginate lyase"/>
    <property type="match status" value="1"/>
</dbReference>
<organism evidence="1 2">
    <name type="scientific">Streptomyces sp. 900105245</name>
    <dbReference type="NCBI Taxonomy" id="3154379"/>
    <lineage>
        <taxon>Bacteria</taxon>
        <taxon>Bacillati</taxon>
        <taxon>Actinomycetota</taxon>
        <taxon>Actinomycetes</taxon>
        <taxon>Kitasatosporales</taxon>
        <taxon>Streptomycetaceae</taxon>
        <taxon>Streptomyces</taxon>
    </lineage>
</organism>
<name>A0ABV1UM64_9ACTN</name>
<sequence>MSAALLAGGTATLPFVAHGSPDRTRIILDADTLSSLRQRATNGDPGWIALKKKCDQYLTGTVEWPDGKDYPNGGSIGEGYQGSSYFDAIANLGICYQVARGTSQSTAAGYGAKGVDLLVHMSAPASAPHAAPVDRDHVYGIRFYGLGMALGYDWLRNALTEAQRTRVYTAIDRWVDTYEATGFENHDPNGNYFAGYYATKAVAALATEGDNPRAATQWKDFLDRVHGKMVQPFYAANLSGGGWPDGQNYGPVATFNMILPTVAAKTAKNVDLVRADRPYTFPSGTAKWYMYNLWPNLKEADDRGTMRNYGDPAPASPKIISAVAGMMRYWHDPRAAAFHTFANDVRAANADKINSPDSLWSNFVFWDPSAPKAPYTSMPLGYYARGMEMGAVRSTWATGAIWGSFNAGPYTGYPGAQEQLFDSGGLAVVRGSKPLLVNATGQLFRGSAKVDNFRDADSYGPRALYNVFYAAKSSPIGQAAVTRAGGSTTRMAAFDHQRHYTFMRATDLKDMYPKSDSRGVSSWTRDVVYLRPNLFVVYDRTKTSGPGMKQWMRFHFAGVPRRAAPPSNGVTRYNIGAGTAFRGTMDSLLPVGHTETVTDTILTGTDVSRIDVKPGSAAAQNRWLTVIDAAGMPSKAAKAIRLSAADGNIFKGPVIGTLLQSSAGNYAVLAGTGEVNSVPSTPIKYHLPGTTTRSVITGLAKNTAYSVSTSTDSTGVVVTVTAGAGRMTSGAGVLEFSTNSSGVTP</sequence>
<reference evidence="1 2" key="1">
    <citation type="submission" date="2024-06" db="EMBL/GenBank/DDBJ databases">
        <title>The Natural Products Discovery Center: Release of the First 8490 Sequenced Strains for Exploring Actinobacteria Biosynthetic Diversity.</title>
        <authorList>
            <person name="Kalkreuter E."/>
            <person name="Kautsar S.A."/>
            <person name="Yang D."/>
            <person name="Bader C.D."/>
            <person name="Teijaro C.N."/>
            <person name="Fluegel L."/>
            <person name="Davis C.M."/>
            <person name="Simpson J.R."/>
            <person name="Lauterbach L."/>
            <person name="Steele A.D."/>
            <person name="Gui C."/>
            <person name="Meng S."/>
            <person name="Li G."/>
            <person name="Viehrig K."/>
            <person name="Ye F."/>
            <person name="Su P."/>
            <person name="Kiefer A.F."/>
            <person name="Nichols A."/>
            <person name="Cepeda A.J."/>
            <person name="Yan W."/>
            <person name="Fan B."/>
            <person name="Jiang Y."/>
            <person name="Adhikari A."/>
            <person name="Zheng C.-J."/>
            <person name="Schuster L."/>
            <person name="Cowan T.M."/>
            <person name="Smanski M.J."/>
            <person name="Chevrette M.G."/>
            <person name="De Carvalho L.P.S."/>
            <person name="Shen B."/>
        </authorList>
    </citation>
    <scope>NUCLEOTIDE SEQUENCE [LARGE SCALE GENOMIC DNA]</scope>
    <source>
        <strain evidence="1 2">NPDC001166</strain>
    </source>
</reference>
<dbReference type="EMBL" id="JBEPAZ010000155">
    <property type="protein sequence ID" value="MER6434632.1"/>
    <property type="molecule type" value="Genomic_DNA"/>
</dbReference>
<comment type="caution">
    <text evidence="1">The sequence shown here is derived from an EMBL/GenBank/DDBJ whole genome shotgun (WGS) entry which is preliminary data.</text>
</comment>
<evidence type="ECO:0000313" key="2">
    <source>
        <dbReference type="Proteomes" id="UP001470023"/>
    </source>
</evidence>
<accession>A0ABV1UM64</accession>
<protein>
    <submittedName>
        <fullName evidence="1">Uncharacterized protein</fullName>
    </submittedName>
</protein>
<gene>
    <name evidence="1" type="ORF">ABT272_44985</name>
</gene>
<dbReference type="Gene3D" id="1.50.10.100">
    <property type="entry name" value="Chondroitin AC/alginate lyase"/>
    <property type="match status" value="1"/>
</dbReference>
<evidence type="ECO:0000313" key="1">
    <source>
        <dbReference type="EMBL" id="MER6434632.1"/>
    </source>
</evidence>
<dbReference type="InterPro" id="IPR008929">
    <property type="entry name" value="Chondroitin_lyas"/>
</dbReference>
<proteinExistence type="predicted"/>